<name>A0A6P8BGS7_PYRGI</name>
<dbReference type="RefSeq" id="XP_030986405.1">
    <property type="nucleotide sequence ID" value="XM_031121525.1"/>
</dbReference>
<dbReference type="KEGG" id="pgri:PgNI_01454"/>
<keyword evidence="2" id="KW-1185">Reference proteome</keyword>
<keyword evidence="1" id="KW-0812">Transmembrane</keyword>
<dbReference type="GeneID" id="41956439"/>
<gene>
    <name evidence="3" type="ORF">PgNI_01454</name>
</gene>
<dbReference type="AlphaFoldDB" id="A0A6P8BGS7"/>
<keyword evidence="1" id="KW-1133">Transmembrane helix</keyword>
<feature type="transmembrane region" description="Helical" evidence="1">
    <location>
        <begin position="108"/>
        <end position="131"/>
    </location>
</feature>
<organism evidence="2 3">
    <name type="scientific">Pyricularia grisea</name>
    <name type="common">Crabgrass-specific blast fungus</name>
    <name type="synonym">Magnaporthe grisea</name>
    <dbReference type="NCBI Taxonomy" id="148305"/>
    <lineage>
        <taxon>Eukaryota</taxon>
        <taxon>Fungi</taxon>
        <taxon>Dikarya</taxon>
        <taxon>Ascomycota</taxon>
        <taxon>Pezizomycotina</taxon>
        <taxon>Sordariomycetes</taxon>
        <taxon>Sordariomycetidae</taxon>
        <taxon>Magnaporthales</taxon>
        <taxon>Pyriculariaceae</taxon>
        <taxon>Pyricularia</taxon>
    </lineage>
</organism>
<accession>A0A6P8BGS7</accession>
<dbReference type="Proteomes" id="UP000515153">
    <property type="component" value="Unplaced"/>
</dbReference>
<keyword evidence="1" id="KW-0472">Membrane</keyword>
<reference evidence="3" key="2">
    <citation type="submission" date="2019-10" db="EMBL/GenBank/DDBJ databases">
        <authorList>
            <consortium name="NCBI Genome Project"/>
        </authorList>
    </citation>
    <scope>NUCLEOTIDE SEQUENCE</scope>
    <source>
        <strain evidence="3">NI907</strain>
    </source>
</reference>
<protein>
    <submittedName>
        <fullName evidence="3">Uncharacterized protein</fullName>
    </submittedName>
</protein>
<reference evidence="3" key="1">
    <citation type="journal article" date="2019" name="Mol. Biol. Evol.">
        <title>Blast fungal genomes show frequent chromosomal changes, gene gains and losses, and effector gene turnover.</title>
        <authorList>
            <person name="Gomez Luciano L.B."/>
            <person name="Jason Tsai I."/>
            <person name="Chuma I."/>
            <person name="Tosa Y."/>
            <person name="Chen Y.H."/>
            <person name="Li J.Y."/>
            <person name="Li M.Y."/>
            <person name="Jade Lu M.Y."/>
            <person name="Nakayashiki H."/>
            <person name="Li W.H."/>
        </authorList>
    </citation>
    <scope>NUCLEOTIDE SEQUENCE</scope>
    <source>
        <strain evidence="3">NI907</strain>
    </source>
</reference>
<proteinExistence type="predicted"/>
<evidence type="ECO:0000256" key="1">
    <source>
        <dbReference type="SAM" id="Phobius"/>
    </source>
</evidence>
<evidence type="ECO:0000313" key="3">
    <source>
        <dbReference type="RefSeq" id="XP_030986405.1"/>
    </source>
</evidence>
<evidence type="ECO:0000313" key="2">
    <source>
        <dbReference type="Proteomes" id="UP000515153"/>
    </source>
</evidence>
<reference evidence="3" key="3">
    <citation type="submission" date="2025-08" db="UniProtKB">
        <authorList>
            <consortium name="RefSeq"/>
        </authorList>
    </citation>
    <scope>IDENTIFICATION</scope>
    <source>
        <strain evidence="3">NI907</strain>
    </source>
</reference>
<sequence length="142" mass="15665">MCDADDVIQLIVQPWTLDSSTRHTIVDSPCRGMCETSTSRARLNDLASGPRPYPLQDIAVVWSIHDLRPVRQTHGPQLRARRQDVDESARRGNGLLGPGLLLALRRGALLVGLTGLWLCFVLAITLALLLLRFTTPGARVDF</sequence>